<feature type="domain" description="Exonuclease" evidence="4">
    <location>
        <begin position="46"/>
        <end position="218"/>
    </location>
</feature>
<dbReference type="Proteomes" id="UP000838100">
    <property type="component" value="Unassembled WGS sequence"/>
</dbReference>
<reference evidence="5" key="1">
    <citation type="submission" date="2021-12" db="EMBL/GenBank/DDBJ databases">
        <authorList>
            <person name="Rodrigo-Torres L."/>
            <person name="Arahal R. D."/>
            <person name="Lucena T."/>
        </authorList>
    </citation>
    <scope>NUCLEOTIDE SEQUENCE</scope>
    <source>
        <strain evidence="5">CECT 8267</strain>
    </source>
</reference>
<evidence type="ECO:0000313" key="6">
    <source>
        <dbReference type="Proteomes" id="UP000838100"/>
    </source>
</evidence>
<sequence>MILKHWLLRYRQRKYLSRPRVKQTAFLQNYLQAIPLSLSQSFCQTNFIIVDLETTSLEVSGEIISIGWVMVDKGAIKHDKSFHCLINNSRGVGNSATIHQLRDIDLVAGVTIEQAYQALMIAATGRVIVFHHAALDLGFLNNISHHLFDLPFIAAVADTLLIEKLRLSKQHELIKFDQLTLASCRQRYHLPSYTEHNACIDALATAELLLAQFSGKKQQTPLRYIVS</sequence>
<dbReference type="Pfam" id="PF00929">
    <property type="entry name" value="RNase_T"/>
    <property type="match status" value="1"/>
</dbReference>
<dbReference type="EC" id="3.1.-.-" evidence="5"/>
<evidence type="ECO:0000313" key="5">
    <source>
        <dbReference type="EMBL" id="CAH0990297.1"/>
    </source>
</evidence>
<keyword evidence="1" id="KW-0540">Nuclease</keyword>
<dbReference type="InterPro" id="IPR036397">
    <property type="entry name" value="RNaseH_sf"/>
</dbReference>
<evidence type="ECO:0000256" key="2">
    <source>
        <dbReference type="ARBA" id="ARBA00022801"/>
    </source>
</evidence>
<dbReference type="EMBL" id="CAKLPX010000001">
    <property type="protein sequence ID" value="CAH0990297.1"/>
    <property type="molecule type" value="Genomic_DNA"/>
</dbReference>
<organism evidence="5 6">
    <name type="scientific">Sinobacterium norvegicum</name>
    <dbReference type="NCBI Taxonomy" id="1641715"/>
    <lineage>
        <taxon>Bacteria</taxon>
        <taxon>Pseudomonadati</taxon>
        <taxon>Pseudomonadota</taxon>
        <taxon>Gammaproteobacteria</taxon>
        <taxon>Cellvibrionales</taxon>
        <taxon>Spongiibacteraceae</taxon>
        <taxon>Sinobacterium</taxon>
    </lineage>
</organism>
<keyword evidence="2 5" id="KW-0378">Hydrolase</keyword>
<comment type="caution">
    <text evidence="5">The sequence shown here is derived from an EMBL/GenBank/DDBJ whole genome shotgun (WGS) entry which is preliminary data.</text>
</comment>
<keyword evidence="3 5" id="KW-0269">Exonuclease</keyword>
<evidence type="ECO:0000256" key="3">
    <source>
        <dbReference type="ARBA" id="ARBA00022839"/>
    </source>
</evidence>
<dbReference type="PANTHER" id="PTHR30231:SF4">
    <property type="entry name" value="PROTEIN NEN2"/>
    <property type="match status" value="1"/>
</dbReference>
<evidence type="ECO:0000259" key="4">
    <source>
        <dbReference type="SMART" id="SM00479"/>
    </source>
</evidence>
<gene>
    <name evidence="5" type="primary">dinG_1</name>
    <name evidence="5" type="ORF">SIN8267_00389</name>
</gene>
<keyword evidence="6" id="KW-1185">Reference proteome</keyword>
<dbReference type="Gene3D" id="3.30.420.10">
    <property type="entry name" value="Ribonuclease H-like superfamily/Ribonuclease H"/>
    <property type="match status" value="1"/>
</dbReference>
<dbReference type="SUPFAM" id="SSF53098">
    <property type="entry name" value="Ribonuclease H-like"/>
    <property type="match status" value="1"/>
</dbReference>
<evidence type="ECO:0000256" key="1">
    <source>
        <dbReference type="ARBA" id="ARBA00022722"/>
    </source>
</evidence>
<dbReference type="PANTHER" id="PTHR30231">
    <property type="entry name" value="DNA POLYMERASE III SUBUNIT EPSILON"/>
    <property type="match status" value="1"/>
</dbReference>
<name>A0ABM9AAR8_9GAMM</name>
<dbReference type="CDD" id="cd06127">
    <property type="entry name" value="DEDDh"/>
    <property type="match status" value="1"/>
</dbReference>
<protein>
    <submittedName>
        <fullName evidence="5">3'-5' exonuclease DinG</fullName>
        <ecNumber evidence="5">3.1.-.-</ecNumber>
    </submittedName>
</protein>
<proteinExistence type="predicted"/>
<dbReference type="InterPro" id="IPR013520">
    <property type="entry name" value="Ribonucl_H"/>
</dbReference>
<dbReference type="RefSeq" id="WP_237442980.1">
    <property type="nucleotide sequence ID" value="NZ_CAKLPX010000001.1"/>
</dbReference>
<dbReference type="GO" id="GO:0004527">
    <property type="term" value="F:exonuclease activity"/>
    <property type="evidence" value="ECO:0007669"/>
    <property type="project" value="UniProtKB-KW"/>
</dbReference>
<dbReference type="SMART" id="SM00479">
    <property type="entry name" value="EXOIII"/>
    <property type="match status" value="1"/>
</dbReference>
<accession>A0ABM9AAR8</accession>
<dbReference type="InterPro" id="IPR012337">
    <property type="entry name" value="RNaseH-like_sf"/>
</dbReference>